<dbReference type="EMBL" id="JAQNDL010000003">
    <property type="protein sequence ID" value="MDC0722458.1"/>
    <property type="molecule type" value="Genomic_DNA"/>
</dbReference>
<sequence length="82" mass="7928">MNTGTEVTGGGPVVVEVGSLGPSVVDVDASVVLASVVVSIDVVAGVVIGSEVTASEEPDDIIEVVEAASLAPSLLDGSLPSP</sequence>
<evidence type="ECO:0000313" key="2">
    <source>
        <dbReference type="Proteomes" id="UP001221686"/>
    </source>
</evidence>
<name>A0ABT5EAI4_9BACT</name>
<comment type="caution">
    <text evidence="1">The sequence shown here is derived from an EMBL/GenBank/DDBJ whole genome shotgun (WGS) entry which is preliminary data.</text>
</comment>
<proteinExistence type="predicted"/>
<dbReference type="Proteomes" id="UP001221686">
    <property type="component" value="Unassembled WGS sequence"/>
</dbReference>
<evidence type="ECO:0000313" key="1">
    <source>
        <dbReference type="EMBL" id="MDC0722458.1"/>
    </source>
</evidence>
<organism evidence="1 2">
    <name type="scientific">Nannocystis bainbridge</name>
    <dbReference type="NCBI Taxonomy" id="2995303"/>
    <lineage>
        <taxon>Bacteria</taxon>
        <taxon>Pseudomonadati</taxon>
        <taxon>Myxococcota</taxon>
        <taxon>Polyangia</taxon>
        <taxon>Nannocystales</taxon>
        <taxon>Nannocystaceae</taxon>
        <taxon>Nannocystis</taxon>
    </lineage>
</organism>
<reference evidence="1 2" key="1">
    <citation type="submission" date="2022-11" db="EMBL/GenBank/DDBJ databases">
        <title>Minimal conservation of predation-associated metabolite biosynthetic gene clusters underscores biosynthetic potential of Myxococcota including descriptions for ten novel species: Archangium lansinium sp. nov., Myxococcus landrumus sp. nov., Nannocystis bai.</title>
        <authorList>
            <person name="Ahearne A."/>
            <person name="Stevens C."/>
            <person name="Dowd S."/>
        </authorList>
    </citation>
    <scope>NUCLEOTIDE SEQUENCE [LARGE SCALE GENOMIC DNA]</scope>
    <source>
        <strain evidence="1 2">BB15-2</strain>
    </source>
</reference>
<protein>
    <submittedName>
        <fullName evidence="1">Uncharacterized protein</fullName>
    </submittedName>
</protein>
<gene>
    <name evidence="1" type="ORF">POL25_36550</name>
</gene>
<keyword evidence="2" id="KW-1185">Reference proteome</keyword>
<accession>A0ABT5EAI4</accession>